<evidence type="ECO:0000256" key="5">
    <source>
        <dbReference type="ARBA" id="ARBA00023136"/>
    </source>
</evidence>
<dbReference type="Pfam" id="PF07690">
    <property type="entry name" value="MFS_1"/>
    <property type="match status" value="1"/>
</dbReference>
<evidence type="ECO:0000313" key="7">
    <source>
        <dbReference type="EMBL" id="KJH41008.1"/>
    </source>
</evidence>
<dbReference type="OrthoDB" id="370281at2759"/>
<feature type="transmembrane region" description="Helical" evidence="6">
    <location>
        <begin position="235"/>
        <end position="255"/>
    </location>
</feature>
<dbReference type="GO" id="GO:0022857">
    <property type="term" value="F:transmembrane transporter activity"/>
    <property type="evidence" value="ECO:0007669"/>
    <property type="project" value="InterPro"/>
</dbReference>
<protein>
    <recommendedName>
        <fullName evidence="9">Transporter, major facilitator family protein</fullName>
    </recommendedName>
</protein>
<name>A0A0D8X8X0_DICVI</name>
<organism evidence="7 8">
    <name type="scientific">Dictyocaulus viviparus</name>
    <name type="common">Bovine lungworm</name>
    <dbReference type="NCBI Taxonomy" id="29172"/>
    <lineage>
        <taxon>Eukaryota</taxon>
        <taxon>Metazoa</taxon>
        <taxon>Ecdysozoa</taxon>
        <taxon>Nematoda</taxon>
        <taxon>Chromadorea</taxon>
        <taxon>Rhabditida</taxon>
        <taxon>Rhabditina</taxon>
        <taxon>Rhabditomorpha</taxon>
        <taxon>Strongyloidea</taxon>
        <taxon>Metastrongylidae</taxon>
        <taxon>Dictyocaulus</taxon>
    </lineage>
</organism>
<dbReference type="Proteomes" id="UP000053766">
    <property type="component" value="Unassembled WGS sequence"/>
</dbReference>
<gene>
    <name evidence="7" type="ORF">DICVIV_13022</name>
</gene>
<dbReference type="GO" id="GO:0005765">
    <property type="term" value="C:lysosomal membrane"/>
    <property type="evidence" value="ECO:0007669"/>
    <property type="project" value="TreeGrafter"/>
</dbReference>
<evidence type="ECO:0008006" key="9">
    <source>
        <dbReference type="Google" id="ProtNLM"/>
    </source>
</evidence>
<evidence type="ECO:0000256" key="4">
    <source>
        <dbReference type="ARBA" id="ARBA00022989"/>
    </source>
</evidence>
<evidence type="ECO:0000256" key="6">
    <source>
        <dbReference type="SAM" id="Phobius"/>
    </source>
</evidence>
<dbReference type="STRING" id="29172.A0A0D8X8X0"/>
<dbReference type="InterPro" id="IPR011701">
    <property type="entry name" value="MFS"/>
</dbReference>
<proteinExistence type="predicted"/>
<accession>A0A0D8X8X0</accession>
<dbReference type="AlphaFoldDB" id="A0A0D8X8X0"/>
<feature type="transmembrane region" description="Helical" evidence="6">
    <location>
        <begin position="35"/>
        <end position="56"/>
    </location>
</feature>
<dbReference type="GO" id="GO:0012505">
    <property type="term" value="C:endomembrane system"/>
    <property type="evidence" value="ECO:0007669"/>
    <property type="project" value="UniProtKB-SubCell"/>
</dbReference>
<feature type="transmembrane region" description="Helical" evidence="6">
    <location>
        <begin position="160"/>
        <end position="179"/>
    </location>
</feature>
<keyword evidence="2" id="KW-0813">Transport</keyword>
<comment type="subcellular location">
    <subcellularLocation>
        <location evidence="1">Endomembrane system</location>
        <topology evidence="1">Multi-pass membrane protein</topology>
    </subcellularLocation>
</comment>
<evidence type="ECO:0000256" key="3">
    <source>
        <dbReference type="ARBA" id="ARBA00022692"/>
    </source>
</evidence>
<evidence type="ECO:0000313" key="8">
    <source>
        <dbReference type="Proteomes" id="UP000053766"/>
    </source>
</evidence>
<dbReference type="PANTHER" id="PTHR23510">
    <property type="entry name" value="INNER MEMBRANE TRANSPORT PROTEIN YAJR"/>
    <property type="match status" value="1"/>
</dbReference>
<sequence length="405" mass="45127">MDMPLHIFRLSLMFLGNLIYLMCGIKYYPPKMIMFISRFVTGLGAGVIAVLKTYAVNASTVKDRSRSISLSAGSFALGLTIGPAIQIVFVPLGYPGIKLIGDLNLDMYTAPAFMGLIVNLICAILVTLLFQESTVGLQKKLPILNEDHARFFALPRCDRIAVTICILTRFAQMFVITNLETLGAPISMTIFGYNKQETVWFNSLMHGGFGFIGFLIYAISVYYDVGKMINFRIGTCVGMLALVVFHLITFPWWFFPGSIPYQEEYINVSGIMVHNPDPVGCRPTFEWCKTTPKMNPILFFVTFIFIVGPAFSVINVSMNTVFSTLLGPRNQGTMQGVLLLSGSVARMSLFAGYGPRPAWGVEILFAGFCAFLWIDFYERIVPLKLPQHLSAGDMFESKHGLVFKF</sequence>
<dbReference type="InterPro" id="IPR036259">
    <property type="entry name" value="MFS_trans_sf"/>
</dbReference>
<evidence type="ECO:0000256" key="1">
    <source>
        <dbReference type="ARBA" id="ARBA00004127"/>
    </source>
</evidence>
<evidence type="ECO:0000256" key="2">
    <source>
        <dbReference type="ARBA" id="ARBA00022448"/>
    </source>
</evidence>
<keyword evidence="4 6" id="KW-1133">Transmembrane helix</keyword>
<dbReference type="EMBL" id="KN716933">
    <property type="protein sequence ID" value="KJH41008.1"/>
    <property type="molecule type" value="Genomic_DNA"/>
</dbReference>
<feature type="transmembrane region" description="Helical" evidence="6">
    <location>
        <begin position="336"/>
        <end position="353"/>
    </location>
</feature>
<keyword evidence="8" id="KW-1185">Reference proteome</keyword>
<feature type="transmembrane region" description="Helical" evidence="6">
    <location>
        <begin position="359"/>
        <end position="377"/>
    </location>
</feature>
<feature type="transmembrane region" description="Helical" evidence="6">
    <location>
        <begin position="7"/>
        <end position="29"/>
    </location>
</feature>
<feature type="transmembrane region" description="Helical" evidence="6">
    <location>
        <begin position="199"/>
        <end position="223"/>
    </location>
</feature>
<reference evidence="8" key="2">
    <citation type="journal article" date="2016" name="Sci. Rep.">
        <title>Dictyocaulus viviparus genome, variome and transcriptome elucidate lungworm biology and support future intervention.</title>
        <authorList>
            <person name="McNulty S.N."/>
            <person name="Strube C."/>
            <person name="Rosa B.A."/>
            <person name="Martin J.C."/>
            <person name="Tyagi R."/>
            <person name="Choi Y.J."/>
            <person name="Wang Q."/>
            <person name="Hallsworth Pepin K."/>
            <person name="Zhang X."/>
            <person name="Ozersky P."/>
            <person name="Wilson R.K."/>
            <person name="Sternberg P.W."/>
            <person name="Gasser R.B."/>
            <person name="Mitreva M."/>
        </authorList>
    </citation>
    <scope>NUCLEOTIDE SEQUENCE [LARGE SCALE GENOMIC DNA]</scope>
    <source>
        <strain evidence="8">HannoverDv2000</strain>
    </source>
</reference>
<keyword evidence="5 6" id="KW-0472">Membrane</keyword>
<dbReference type="InterPro" id="IPR051068">
    <property type="entry name" value="MFS_Domain-Containing_Protein"/>
</dbReference>
<feature type="transmembrane region" description="Helical" evidence="6">
    <location>
        <begin position="297"/>
        <end position="316"/>
    </location>
</feature>
<dbReference type="PANTHER" id="PTHR23510:SF3">
    <property type="entry name" value="MAJOR FACILITATOR SUPERFAMILY DOMAIN-CONTAINING PROTEIN 8"/>
    <property type="match status" value="1"/>
</dbReference>
<reference evidence="7 8" key="1">
    <citation type="submission" date="2013-11" db="EMBL/GenBank/DDBJ databases">
        <title>Draft genome of the bovine lungworm Dictyocaulus viviparus.</title>
        <authorList>
            <person name="Mitreva M."/>
        </authorList>
    </citation>
    <scope>NUCLEOTIDE SEQUENCE [LARGE SCALE GENOMIC DNA]</scope>
    <source>
        <strain evidence="7 8">HannoverDv2000</strain>
    </source>
</reference>
<keyword evidence="3 6" id="KW-0812">Transmembrane</keyword>
<dbReference type="SUPFAM" id="SSF103473">
    <property type="entry name" value="MFS general substrate transporter"/>
    <property type="match status" value="1"/>
</dbReference>
<dbReference type="Gene3D" id="1.20.1250.20">
    <property type="entry name" value="MFS general substrate transporter like domains"/>
    <property type="match status" value="1"/>
</dbReference>
<feature type="transmembrane region" description="Helical" evidence="6">
    <location>
        <begin position="68"/>
        <end position="90"/>
    </location>
</feature>
<feature type="transmembrane region" description="Helical" evidence="6">
    <location>
        <begin position="110"/>
        <end position="130"/>
    </location>
</feature>